<name>A0ACC0UXF7_9HYPO</name>
<reference evidence="1" key="1">
    <citation type="submission" date="2022-10" db="EMBL/GenBank/DDBJ databases">
        <title>Complete Genome of Trichothecium roseum strain YXFP-22015, a Plant Pathogen Isolated from Citrus.</title>
        <authorList>
            <person name="Wang Y."/>
            <person name="Zhu L."/>
        </authorList>
    </citation>
    <scope>NUCLEOTIDE SEQUENCE</scope>
    <source>
        <strain evidence="1">YXFP-22015</strain>
    </source>
</reference>
<protein>
    <submittedName>
        <fullName evidence="1">Uncharacterized protein</fullName>
    </submittedName>
</protein>
<keyword evidence="2" id="KW-1185">Reference proteome</keyword>
<accession>A0ACC0UXF7</accession>
<evidence type="ECO:0000313" key="2">
    <source>
        <dbReference type="Proteomes" id="UP001163324"/>
    </source>
</evidence>
<organism evidence="1 2">
    <name type="scientific">Trichothecium roseum</name>
    <dbReference type="NCBI Taxonomy" id="47278"/>
    <lineage>
        <taxon>Eukaryota</taxon>
        <taxon>Fungi</taxon>
        <taxon>Dikarya</taxon>
        <taxon>Ascomycota</taxon>
        <taxon>Pezizomycotina</taxon>
        <taxon>Sordariomycetes</taxon>
        <taxon>Hypocreomycetidae</taxon>
        <taxon>Hypocreales</taxon>
        <taxon>Hypocreales incertae sedis</taxon>
        <taxon>Trichothecium</taxon>
    </lineage>
</organism>
<evidence type="ECO:0000313" key="1">
    <source>
        <dbReference type="EMBL" id="KAI9898659.1"/>
    </source>
</evidence>
<comment type="caution">
    <text evidence="1">The sequence shown here is derived from an EMBL/GenBank/DDBJ whole genome shotgun (WGS) entry which is preliminary data.</text>
</comment>
<proteinExistence type="predicted"/>
<dbReference type="Proteomes" id="UP001163324">
    <property type="component" value="Chromosome 6"/>
</dbReference>
<gene>
    <name evidence="1" type="ORF">N3K66_007019</name>
</gene>
<dbReference type="EMBL" id="CM047945">
    <property type="protein sequence ID" value="KAI9898659.1"/>
    <property type="molecule type" value="Genomic_DNA"/>
</dbReference>
<sequence length="1473" mass="163749">MIGRAKPEVVATESAPTTAPQSSSATPGELALNAPGPQGLIPTPLSIPTRQDVQPASQSAPQTTVPSAISMDSVSLPLPDLQAQLWNRAYDELKDSEPKLVVEYEKILTLQLHPHEMESQTVETTDNEIGSNQGTRSDQMRELVDKELERRKKQIDTRQSINEGIHVVQELRGIVDKAVKAAPEAAVAWVGVCLGLDILSNTIKEPLKNREGIIYVLSRMDWYWNLASLLLDKNKAAESSEALREQLKTRVAKLYGALISFQMKSVCLYRRRWISVTMRDAIKLDDWAGQLDDIKECEKAVKEDMEQYNTQDIRADLRILSSTSTESESRLRGIYSAIQDQTRQQEERHQSDEDKKFLQDLFVTDPRHDKSRIQSTKGGLLRDSYRWILENHDFRQWRDDDSQSTLLWIKGNPGKGKTMLLCGIIDELEKTSKDRLSYFFCQATDTRLNSSANVLRGLIYLLCEQRPSLISHIRDKYDKAGKSLFQDANAWQALFEIFTTILDVEDLGTPILMVDALDECDDKNRQQLLRLIAKSSSVKWIVSSRHIPDIEATLDQAEHKVRLNLELNESSVSKAVETYINYKVQELSKLKPYDKQTIEVVRHYLFENAQGTFLWVALVYQELADPWIIRKKQVRPRLESFPPGLDALYGRMMEQISSLPLEDANICNELLAIASAVYRPITLEELKSLAKSLTPDDYNNLPEIIGSCGAFLTLKDDTIYFVHQSAKEFLLKQTPSQALPDGIAHQHHAIFSQSLTAMSRILQRDTYGLSAPGFCIEEVSPPDNDPLASVEYSCVYWIDHCCDSYNLESELVYDFLRLFSLKWLEALSLLRTMDYGITSVAKLRHVIKERSSEQNAVDLVQDLYRFIRQNGWVIKTYPLQTYASALIFSPTECIIRKLFAHEEPQRIRIKPIVEKTWGPCQQTFTGHDSEVTSVAFSPDSKLVASGSDDETIKIWEAATGALQQTLEGHSNLVTSVAFSPDSKLVASGSGDKTIKIWEAATGALQQTLEGHRNSVRSVAFSPDSKLVASGSYDKTIKIWEAATGALQQTLEGHSNLVTSVTFSPDSKLVASGSDDETIKIWEAATGALQQTLEGHRNSVRSVAFSPDSKLVASGSDDETIKIWEAATGALQQTLEGHRNSVRSVAFSPDSKLVASGSGDKTIKIWEAATGALQQTLEGHSRWVRSVAFSPDSKLVASGSDDETIKIWEAATGALQQTLEGHRNSVRSVAFSPDSKLVASGSDDETIKIWEAATGALQQTLEGHRNSVRSVAFSPDSKLVASGSYDETIKIWEAATGALQQTLEGHSNWVRSVAFSPDSKLVASGSYDKTIKIWEAATGALQQTLEGHSRWVTSVAFSPDSKLVASGSGDKTIKIWEAATGALQQTLKGHSGSATTAFSNSSSGTDQINLDSYDVTDDKSWISCNDEQVLWLPHEYRYDILDILYPTSSSMMSMIMIALGMHSGKVTIMGFRAV</sequence>